<reference evidence="1" key="1">
    <citation type="journal article" date="2020" name="Stud. Mycol.">
        <title>101 Dothideomycetes genomes: a test case for predicting lifestyles and emergence of pathogens.</title>
        <authorList>
            <person name="Haridas S."/>
            <person name="Albert R."/>
            <person name="Binder M."/>
            <person name="Bloem J."/>
            <person name="Labutti K."/>
            <person name="Salamov A."/>
            <person name="Andreopoulos B."/>
            <person name="Baker S."/>
            <person name="Barry K."/>
            <person name="Bills G."/>
            <person name="Bluhm B."/>
            <person name="Cannon C."/>
            <person name="Castanera R."/>
            <person name="Culley D."/>
            <person name="Daum C."/>
            <person name="Ezra D."/>
            <person name="Gonzalez J."/>
            <person name="Henrissat B."/>
            <person name="Kuo A."/>
            <person name="Liang C."/>
            <person name="Lipzen A."/>
            <person name="Lutzoni F."/>
            <person name="Magnuson J."/>
            <person name="Mondo S."/>
            <person name="Nolan M."/>
            <person name="Ohm R."/>
            <person name="Pangilinan J."/>
            <person name="Park H.-J."/>
            <person name="Ramirez L."/>
            <person name="Alfaro M."/>
            <person name="Sun H."/>
            <person name="Tritt A."/>
            <person name="Yoshinaga Y."/>
            <person name="Zwiers L.-H."/>
            <person name="Turgeon B."/>
            <person name="Goodwin S."/>
            <person name="Spatafora J."/>
            <person name="Crous P."/>
            <person name="Grigoriev I."/>
        </authorList>
    </citation>
    <scope>NUCLEOTIDE SEQUENCE</scope>
    <source>
        <strain evidence="1">CBS 123094</strain>
    </source>
</reference>
<protein>
    <submittedName>
        <fullName evidence="1">Uncharacterized protein</fullName>
    </submittedName>
</protein>
<proteinExistence type="predicted"/>
<keyword evidence="2" id="KW-1185">Reference proteome</keyword>
<sequence length="213" mass="24069">MHSDSRALKIEYFQHVYKLYSHLQFTKYGDRPFAVAGLEKRLLAAFDTQGGFGIFDDGDSAEGGLFHWSLLWQRADENMNLKLIDFSECGIRAPSWSWMAHRGGIEYTDPPYQSAIWEKNGIHPPWSCGGMASLDSYHRDGEVPLTDTVRDFTVRGRKENEVKLSEMVYCILLAALVEMKPRRGGNAYTRVGAGTMLGKFISLDSWGISGKIY</sequence>
<evidence type="ECO:0000313" key="2">
    <source>
        <dbReference type="Proteomes" id="UP000799779"/>
    </source>
</evidence>
<evidence type="ECO:0000313" key="1">
    <source>
        <dbReference type="EMBL" id="KAF2007654.1"/>
    </source>
</evidence>
<dbReference type="EMBL" id="ML977556">
    <property type="protein sequence ID" value="KAF2007654.1"/>
    <property type="molecule type" value="Genomic_DNA"/>
</dbReference>
<gene>
    <name evidence="1" type="ORF">P154DRAFT_541052</name>
</gene>
<organism evidence="1 2">
    <name type="scientific">Amniculicola lignicola CBS 123094</name>
    <dbReference type="NCBI Taxonomy" id="1392246"/>
    <lineage>
        <taxon>Eukaryota</taxon>
        <taxon>Fungi</taxon>
        <taxon>Dikarya</taxon>
        <taxon>Ascomycota</taxon>
        <taxon>Pezizomycotina</taxon>
        <taxon>Dothideomycetes</taxon>
        <taxon>Pleosporomycetidae</taxon>
        <taxon>Pleosporales</taxon>
        <taxon>Amniculicolaceae</taxon>
        <taxon>Amniculicola</taxon>
    </lineage>
</organism>
<accession>A0A6A5X441</accession>
<dbReference type="Proteomes" id="UP000799779">
    <property type="component" value="Unassembled WGS sequence"/>
</dbReference>
<name>A0A6A5X441_9PLEO</name>
<dbReference type="OrthoDB" id="4062651at2759"/>
<dbReference type="AlphaFoldDB" id="A0A6A5X441"/>